<dbReference type="Proteomes" id="UP000316727">
    <property type="component" value="Unassembled WGS sequence"/>
</dbReference>
<dbReference type="InterPro" id="IPR027823">
    <property type="entry name" value="DUF4468"/>
</dbReference>
<evidence type="ECO:0000259" key="2">
    <source>
        <dbReference type="Pfam" id="PF14730"/>
    </source>
</evidence>
<evidence type="ECO:0000313" key="3">
    <source>
        <dbReference type="EMBL" id="TPE44933.1"/>
    </source>
</evidence>
<dbReference type="EMBL" id="VFRQ01000003">
    <property type="protein sequence ID" value="TPE44933.1"/>
    <property type="molecule type" value="Genomic_DNA"/>
</dbReference>
<dbReference type="Gene3D" id="3.30.530.80">
    <property type="match status" value="1"/>
</dbReference>
<organism evidence="3 4">
    <name type="scientific">Pontibacter mangrovi</name>
    <dbReference type="NCBI Taxonomy" id="2589816"/>
    <lineage>
        <taxon>Bacteria</taxon>
        <taxon>Pseudomonadati</taxon>
        <taxon>Bacteroidota</taxon>
        <taxon>Cytophagia</taxon>
        <taxon>Cytophagales</taxon>
        <taxon>Hymenobacteraceae</taxon>
        <taxon>Pontibacter</taxon>
    </lineage>
</organism>
<comment type="caution">
    <text evidence="3">The sequence shown here is derived from an EMBL/GenBank/DDBJ whole genome shotgun (WGS) entry which is preliminary data.</text>
</comment>
<accession>A0A501W4R5</accession>
<dbReference type="AlphaFoldDB" id="A0A501W4R5"/>
<evidence type="ECO:0000256" key="1">
    <source>
        <dbReference type="SAM" id="SignalP"/>
    </source>
</evidence>
<dbReference type="RefSeq" id="WP_140620958.1">
    <property type="nucleotide sequence ID" value="NZ_VFRQ01000003.1"/>
</dbReference>
<proteinExistence type="predicted"/>
<keyword evidence="4" id="KW-1185">Reference proteome</keyword>
<name>A0A501W4R5_9BACT</name>
<feature type="domain" description="DUF4468" evidence="2">
    <location>
        <begin position="40"/>
        <end position="118"/>
    </location>
</feature>
<feature type="signal peptide" evidence="1">
    <location>
        <begin position="1"/>
        <end position="18"/>
    </location>
</feature>
<sequence>MKYAFTLLALLCALTCYAQNYEYKGIRNFPVNERTGKVTYEGVVPAEGMSAHQLYSAAKEWIARNSDARYAIETEVPGEKIIGKGSVAQSNFNGHTHSYDFILSFKDGRYKYELTNFVLQYDYGTPATRGSFALEDYPKQNLSGRRAQKLDTIYQGLDQDFKSVAAVFEAFALDVAGDDW</sequence>
<gene>
    <name evidence="3" type="ORF">FJM65_07925</name>
</gene>
<evidence type="ECO:0000313" key="4">
    <source>
        <dbReference type="Proteomes" id="UP000316727"/>
    </source>
</evidence>
<feature type="chain" id="PRO_5021483780" evidence="1">
    <location>
        <begin position="19"/>
        <end position="180"/>
    </location>
</feature>
<dbReference type="Pfam" id="PF14730">
    <property type="entry name" value="DUF4468"/>
    <property type="match status" value="1"/>
</dbReference>
<dbReference type="OrthoDB" id="894059at2"/>
<reference evidence="3 4" key="1">
    <citation type="submission" date="2019-06" db="EMBL/GenBank/DDBJ databases">
        <title>A novel bacterium of genus Pontibacter, isolated from marine sediment.</title>
        <authorList>
            <person name="Huang H."/>
            <person name="Mo K."/>
            <person name="Hu Y."/>
        </authorList>
    </citation>
    <scope>NUCLEOTIDE SEQUENCE [LARGE SCALE GENOMIC DNA]</scope>
    <source>
        <strain evidence="3 4">HB172049</strain>
    </source>
</reference>
<keyword evidence="1" id="KW-0732">Signal</keyword>
<protein>
    <submittedName>
        <fullName evidence="3">DUF4468 domain-containing protein</fullName>
    </submittedName>
</protein>